<gene>
    <name evidence="1" type="ORF">CEXT_324661</name>
</gene>
<protein>
    <recommendedName>
        <fullName evidence="3">Secreted protein</fullName>
    </recommendedName>
</protein>
<accession>A0AAV4R1U1</accession>
<dbReference type="EMBL" id="BPLR01007183">
    <property type="protein sequence ID" value="GIY15031.1"/>
    <property type="molecule type" value="Genomic_DNA"/>
</dbReference>
<dbReference type="AlphaFoldDB" id="A0AAV4R1U1"/>
<evidence type="ECO:0000313" key="1">
    <source>
        <dbReference type="EMBL" id="GIY15031.1"/>
    </source>
</evidence>
<evidence type="ECO:0000313" key="2">
    <source>
        <dbReference type="Proteomes" id="UP001054945"/>
    </source>
</evidence>
<dbReference type="Proteomes" id="UP001054945">
    <property type="component" value="Unassembled WGS sequence"/>
</dbReference>
<keyword evidence="2" id="KW-1185">Reference proteome</keyword>
<organism evidence="1 2">
    <name type="scientific">Caerostris extrusa</name>
    <name type="common">Bark spider</name>
    <name type="synonym">Caerostris bankana</name>
    <dbReference type="NCBI Taxonomy" id="172846"/>
    <lineage>
        <taxon>Eukaryota</taxon>
        <taxon>Metazoa</taxon>
        <taxon>Ecdysozoa</taxon>
        <taxon>Arthropoda</taxon>
        <taxon>Chelicerata</taxon>
        <taxon>Arachnida</taxon>
        <taxon>Araneae</taxon>
        <taxon>Araneomorphae</taxon>
        <taxon>Entelegynae</taxon>
        <taxon>Araneoidea</taxon>
        <taxon>Araneidae</taxon>
        <taxon>Caerostris</taxon>
    </lineage>
</organism>
<name>A0AAV4R1U1_CAEEX</name>
<sequence length="92" mass="10505">MLRIRFYPLALPFQIITIPSTASVWLPQNRIQTGGLTKTFSAMAVSCLVMLNLSAQYGKWGLCNDQNSETHFLYNPPIVESPERTMRCYYSL</sequence>
<comment type="caution">
    <text evidence="1">The sequence shown here is derived from an EMBL/GenBank/DDBJ whole genome shotgun (WGS) entry which is preliminary data.</text>
</comment>
<reference evidence="1 2" key="1">
    <citation type="submission" date="2021-06" db="EMBL/GenBank/DDBJ databases">
        <title>Caerostris extrusa draft genome.</title>
        <authorList>
            <person name="Kono N."/>
            <person name="Arakawa K."/>
        </authorList>
    </citation>
    <scope>NUCLEOTIDE SEQUENCE [LARGE SCALE GENOMIC DNA]</scope>
</reference>
<evidence type="ECO:0008006" key="3">
    <source>
        <dbReference type="Google" id="ProtNLM"/>
    </source>
</evidence>
<proteinExistence type="predicted"/>